<sequence length="89" mass="10190">MVAYRELFVGLLFQGRLQFKRYAKRQDSCGLEAISPGYVRGQFGSLRTSPLLMAFSPKQKRARLQQALFENLDRRVSAFRSSAISQTSR</sequence>
<reference evidence="2" key="1">
    <citation type="submission" date="2016-10" db="EMBL/GenBank/DDBJ databases">
        <authorList>
            <person name="Varghese N."/>
            <person name="Submissions S."/>
        </authorList>
    </citation>
    <scope>NUCLEOTIDE SEQUENCE [LARGE SCALE GENOMIC DNA]</scope>
    <source>
        <strain evidence="2">DSM 1565</strain>
    </source>
</reference>
<dbReference type="AlphaFoldDB" id="A0A1I7NBA9"/>
<accession>A0A1I7NBA9</accession>
<name>A0A1I7NBA9_9HYPH</name>
<dbReference type="EMBL" id="FPCH01000002">
    <property type="protein sequence ID" value="SFV31962.1"/>
    <property type="molecule type" value="Genomic_DNA"/>
</dbReference>
<proteinExistence type="predicted"/>
<dbReference type="Proteomes" id="UP000199423">
    <property type="component" value="Unassembled WGS sequence"/>
</dbReference>
<organism evidence="1 2">
    <name type="scientific">Hyphomicrobium facile</name>
    <dbReference type="NCBI Taxonomy" id="51670"/>
    <lineage>
        <taxon>Bacteria</taxon>
        <taxon>Pseudomonadati</taxon>
        <taxon>Pseudomonadota</taxon>
        <taxon>Alphaproteobacteria</taxon>
        <taxon>Hyphomicrobiales</taxon>
        <taxon>Hyphomicrobiaceae</taxon>
        <taxon>Hyphomicrobium</taxon>
    </lineage>
</organism>
<keyword evidence="2" id="KW-1185">Reference proteome</keyword>
<evidence type="ECO:0000313" key="1">
    <source>
        <dbReference type="EMBL" id="SFV31962.1"/>
    </source>
</evidence>
<protein>
    <submittedName>
        <fullName evidence="1">Uncharacterized protein</fullName>
    </submittedName>
</protein>
<evidence type="ECO:0000313" key="2">
    <source>
        <dbReference type="Proteomes" id="UP000199423"/>
    </source>
</evidence>
<gene>
    <name evidence="1" type="ORF">SAMN04488557_1451</name>
</gene>